<gene>
    <name evidence="2" type="ORF">ACFQ2O_05100</name>
</gene>
<proteinExistence type="predicted"/>
<sequence>MKKWMFLIAMSIVMLQSCTSAESKIEEIVNEHPSIASDSHSEQFLISEAKELINSYVDSLTNLTTVTGTLIQEEQPFREGYAYGYGIFADKTDSTKYYLILEETVETSTMNPRPNWKVKDALSISNWNENQMNYSLNTMCKDSKFTFFTIVDRYSGDKPKILKAYRLNHKQGKIELVEKPVIECVYIGCGDDEDCD</sequence>
<evidence type="ECO:0008006" key="4">
    <source>
        <dbReference type="Google" id="ProtNLM"/>
    </source>
</evidence>
<name>A0ABW3SLI9_9BACT</name>
<evidence type="ECO:0000313" key="3">
    <source>
        <dbReference type="Proteomes" id="UP001597094"/>
    </source>
</evidence>
<organism evidence="2 3">
    <name type="scientific">Pontibacter rugosus</name>
    <dbReference type="NCBI Taxonomy" id="1745966"/>
    <lineage>
        <taxon>Bacteria</taxon>
        <taxon>Pseudomonadati</taxon>
        <taxon>Bacteroidota</taxon>
        <taxon>Cytophagia</taxon>
        <taxon>Cytophagales</taxon>
        <taxon>Hymenobacteraceae</taxon>
        <taxon>Pontibacter</taxon>
    </lineage>
</organism>
<feature type="chain" id="PRO_5046793623" description="Lipoprotein" evidence="1">
    <location>
        <begin position="22"/>
        <end position="196"/>
    </location>
</feature>
<reference evidence="3" key="1">
    <citation type="journal article" date="2019" name="Int. J. Syst. Evol. Microbiol.">
        <title>The Global Catalogue of Microorganisms (GCM) 10K type strain sequencing project: providing services to taxonomists for standard genome sequencing and annotation.</title>
        <authorList>
            <consortium name="The Broad Institute Genomics Platform"/>
            <consortium name="The Broad Institute Genome Sequencing Center for Infectious Disease"/>
            <person name="Wu L."/>
            <person name="Ma J."/>
        </authorList>
    </citation>
    <scope>NUCLEOTIDE SEQUENCE [LARGE SCALE GENOMIC DNA]</scope>
    <source>
        <strain evidence="3">JCM 31319</strain>
    </source>
</reference>
<keyword evidence="1" id="KW-0732">Signal</keyword>
<dbReference type="RefSeq" id="WP_377523383.1">
    <property type="nucleotide sequence ID" value="NZ_JBHTLD010000028.1"/>
</dbReference>
<dbReference type="EMBL" id="JBHTLD010000028">
    <property type="protein sequence ID" value="MFD1185579.1"/>
    <property type="molecule type" value="Genomic_DNA"/>
</dbReference>
<accession>A0ABW3SLI9</accession>
<dbReference type="Proteomes" id="UP001597094">
    <property type="component" value="Unassembled WGS sequence"/>
</dbReference>
<evidence type="ECO:0000313" key="2">
    <source>
        <dbReference type="EMBL" id="MFD1185579.1"/>
    </source>
</evidence>
<keyword evidence="3" id="KW-1185">Reference proteome</keyword>
<protein>
    <recommendedName>
        <fullName evidence="4">Lipoprotein</fullName>
    </recommendedName>
</protein>
<dbReference type="PROSITE" id="PS51257">
    <property type="entry name" value="PROKAR_LIPOPROTEIN"/>
    <property type="match status" value="1"/>
</dbReference>
<comment type="caution">
    <text evidence="2">The sequence shown here is derived from an EMBL/GenBank/DDBJ whole genome shotgun (WGS) entry which is preliminary data.</text>
</comment>
<evidence type="ECO:0000256" key="1">
    <source>
        <dbReference type="SAM" id="SignalP"/>
    </source>
</evidence>
<feature type="signal peptide" evidence="1">
    <location>
        <begin position="1"/>
        <end position="21"/>
    </location>
</feature>